<sequence length="95" mass="10987">MQGGVGTGAFRKEWHILWRREWTTGTLTHWTKYNSESYYFTSLVYEGVRSHRLSKSILVLLVEGRAPSGETEQRGLRSRVIAGERRIVVFIGLFI</sequence>
<dbReference type="AlphaFoldDB" id="A0A4C1VID7"/>
<protein>
    <submittedName>
        <fullName evidence="1">Uncharacterized protein</fullName>
    </submittedName>
</protein>
<reference evidence="1 2" key="1">
    <citation type="journal article" date="2019" name="Commun. Biol.">
        <title>The bagworm genome reveals a unique fibroin gene that provides high tensile strength.</title>
        <authorList>
            <person name="Kono N."/>
            <person name="Nakamura H."/>
            <person name="Ohtoshi R."/>
            <person name="Tomita M."/>
            <person name="Numata K."/>
            <person name="Arakawa K."/>
        </authorList>
    </citation>
    <scope>NUCLEOTIDE SEQUENCE [LARGE SCALE GENOMIC DNA]</scope>
</reference>
<dbReference type="Proteomes" id="UP000299102">
    <property type="component" value="Unassembled WGS sequence"/>
</dbReference>
<organism evidence="1 2">
    <name type="scientific">Eumeta variegata</name>
    <name type="common">Bagworm moth</name>
    <name type="synonym">Eumeta japonica</name>
    <dbReference type="NCBI Taxonomy" id="151549"/>
    <lineage>
        <taxon>Eukaryota</taxon>
        <taxon>Metazoa</taxon>
        <taxon>Ecdysozoa</taxon>
        <taxon>Arthropoda</taxon>
        <taxon>Hexapoda</taxon>
        <taxon>Insecta</taxon>
        <taxon>Pterygota</taxon>
        <taxon>Neoptera</taxon>
        <taxon>Endopterygota</taxon>
        <taxon>Lepidoptera</taxon>
        <taxon>Glossata</taxon>
        <taxon>Ditrysia</taxon>
        <taxon>Tineoidea</taxon>
        <taxon>Psychidae</taxon>
        <taxon>Oiketicinae</taxon>
        <taxon>Eumeta</taxon>
    </lineage>
</organism>
<keyword evidence="2" id="KW-1185">Reference proteome</keyword>
<evidence type="ECO:0000313" key="1">
    <source>
        <dbReference type="EMBL" id="GBP38858.1"/>
    </source>
</evidence>
<gene>
    <name evidence="1" type="ORF">EVAR_32374_1</name>
</gene>
<evidence type="ECO:0000313" key="2">
    <source>
        <dbReference type="Proteomes" id="UP000299102"/>
    </source>
</evidence>
<dbReference type="EMBL" id="BGZK01000355">
    <property type="protein sequence ID" value="GBP38858.1"/>
    <property type="molecule type" value="Genomic_DNA"/>
</dbReference>
<name>A0A4C1VID7_EUMVA</name>
<proteinExistence type="predicted"/>
<accession>A0A4C1VID7</accession>
<comment type="caution">
    <text evidence="1">The sequence shown here is derived from an EMBL/GenBank/DDBJ whole genome shotgun (WGS) entry which is preliminary data.</text>
</comment>